<dbReference type="SUPFAM" id="SSF52540">
    <property type="entry name" value="P-loop containing nucleoside triphosphate hydrolases"/>
    <property type="match status" value="1"/>
</dbReference>
<comment type="catalytic activity">
    <reaction evidence="9 10">
        <text>D-gluconate + ATP = 6-phospho-D-gluconate + ADP + H(+)</text>
        <dbReference type="Rhea" id="RHEA:19433"/>
        <dbReference type="ChEBI" id="CHEBI:15378"/>
        <dbReference type="ChEBI" id="CHEBI:18391"/>
        <dbReference type="ChEBI" id="CHEBI:30616"/>
        <dbReference type="ChEBI" id="CHEBI:58759"/>
        <dbReference type="ChEBI" id="CHEBI:456216"/>
        <dbReference type="EC" id="2.7.1.12"/>
    </reaction>
</comment>
<evidence type="ECO:0000256" key="3">
    <source>
        <dbReference type="ARBA" id="ARBA00012054"/>
    </source>
</evidence>
<dbReference type="InterPro" id="IPR027417">
    <property type="entry name" value="P-loop_NTPase"/>
</dbReference>
<dbReference type="GO" id="GO:0005737">
    <property type="term" value="C:cytoplasm"/>
    <property type="evidence" value="ECO:0007669"/>
    <property type="project" value="TreeGrafter"/>
</dbReference>
<accession>A0A9D2B1F8</accession>
<gene>
    <name evidence="11" type="ORF">H9850_09245</name>
</gene>
<keyword evidence="7 10" id="KW-0067">ATP-binding</keyword>
<keyword evidence="6 10" id="KW-0418">Kinase</keyword>
<reference evidence="11" key="2">
    <citation type="submission" date="2021-04" db="EMBL/GenBank/DDBJ databases">
        <authorList>
            <person name="Gilroy R."/>
        </authorList>
    </citation>
    <scope>NUCLEOTIDE SEQUENCE</scope>
    <source>
        <strain evidence="11">USASDec5-558</strain>
    </source>
</reference>
<organism evidence="11 12">
    <name type="scientific">Candidatus Anaerobiospirillum pullistercoris</name>
    <dbReference type="NCBI Taxonomy" id="2838452"/>
    <lineage>
        <taxon>Bacteria</taxon>
        <taxon>Pseudomonadati</taxon>
        <taxon>Pseudomonadota</taxon>
        <taxon>Gammaproteobacteria</taxon>
        <taxon>Aeromonadales</taxon>
        <taxon>Succinivibrionaceae</taxon>
        <taxon>Anaerobiospirillum</taxon>
    </lineage>
</organism>
<sequence length="176" mass="19366">MSANIKCVVMGVCGSGKTSVGKALAAKFDATFIDGDDLHPRANIIKMASGHPLNDEDRAPWLERIGDVFFSLQRRSLSGVVVCSALKKKYRDIIRKDNENLVFVHLVGSMDTILERMAARQGHYMKKEMVQSQFDTLEVPGPDETDVVSVSIERPLDEVIAAAIEAVEKRLQAHAA</sequence>
<dbReference type="GO" id="GO:0005524">
    <property type="term" value="F:ATP binding"/>
    <property type="evidence" value="ECO:0007669"/>
    <property type="project" value="UniProtKB-KW"/>
</dbReference>
<dbReference type="EMBL" id="DXEV01000182">
    <property type="protein sequence ID" value="HIX57638.1"/>
    <property type="molecule type" value="Genomic_DNA"/>
</dbReference>
<evidence type="ECO:0000313" key="12">
    <source>
        <dbReference type="Proteomes" id="UP000886829"/>
    </source>
</evidence>
<protein>
    <recommendedName>
        <fullName evidence="3 10">Gluconokinase</fullName>
        <ecNumber evidence="3 10">2.7.1.12</ecNumber>
    </recommendedName>
</protein>
<reference evidence="11" key="1">
    <citation type="journal article" date="2021" name="PeerJ">
        <title>Extensive microbial diversity within the chicken gut microbiome revealed by metagenomics and culture.</title>
        <authorList>
            <person name="Gilroy R."/>
            <person name="Ravi A."/>
            <person name="Getino M."/>
            <person name="Pursley I."/>
            <person name="Horton D.L."/>
            <person name="Alikhan N.F."/>
            <person name="Baker D."/>
            <person name="Gharbi K."/>
            <person name="Hall N."/>
            <person name="Watson M."/>
            <person name="Adriaenssens E.M."/>
            <person name="Foster-Nyarko E."/>
            <person name="Jarju S."/>
            <person name="Secka A."/>
            <person name="Antonio M."/>
            <person name="Oren A."/>
            <person name="Chaudhuri R.R."/>
            <person name="La Ragione R."/>
            <person name="Hildebrand F."/>
            <person name="Pallen M.J."/>
        </authorList>
    </citation>
    <scope>NUCLEOTIDE SEQUENCE</scope>
    <source>
        <strain evidence="11">USASDec5-558</strain>
    </source>
</reference>
<name>A0A9D2B1F8_9GAMM</name>
<dbReference type="GO" id="GO:0019521">
    <property type="term" value="P:D-gluconate metabolic process"/>
    <property type="evidence" value="ECO:0007669"/>
    <property type="project" value="UniProtKB-KW"/>
</dbReference>
<evidence type="ECO:0000256" key="6">
    <source>
        <dbReference type="ARBA" id="ARBA00022777"/>
    </source>
</evidence>
<evidence type="ECO:0000256" key="9">
    <source>
        <dbReference type="ARBA" id="ARBA00048090"/>
    </source>
</evidence>
<dbReference type="PANTHER" id="PTHR43442:SF3">
    <property type="entry name" value="GLUCONOKINASE-RELATED"/>
    <property type="match status" value="1"/>
</dbReference>
<proteinExistence type="inferred from homology"/>
<dbReference type="EC" id="2.7.1.12" evidence="3 10"/>
<evidence type="ECO:0000256" key="2">
    <source>
        <dbReference type="ARBA" id="ARBA00008420"/>
    </source>
</evidence>
<dbReference type="Gene3D" id="3.40.50.300">
    <property type="entry name" value="P-loop containing nucleotide triphosphate hydrolases"/>
    <property type="match status" value="1"/>
</dbReference>
<evidence type="ECO:0000313" key="11">
    <source>
        <dbReference type="EMBL" id="HIX57638.1"/>
    </source>
</evidence>
<evidence type="ECO:0000256" key="10">
    <source>
        <dbReference type="RuleBase" id="RU363066"/>
    </source>
</evidence>
<dbReference type="FunFam" id="3.40.50.300:FF:000522">
    <property type="entry name" value="Gluconokinase"/>
    <property type="match status" value="1"/>
</dbReference>
<dbReference type="PANTHER" id="PTHR43442">
    <property type="entry name" value="GLUCONOKINASE-RELATED"/>
    <property type="match status" value="1"/>
</dbReference>
<evidence type="ECO:0000256" key="8">
    <source>
        <dbReference type="ARBA" id="ARBA00023064"/>
    </source>
</evidence>
<dbReference type="Pfam" id="PF01202">
    <property type="entry name" value="SKI"/>
    <property type="match status" value="1"/>
</dbReference>
<comment type="caution">
    <text evidence="11">The sequence shown here is derived from an EMBL/GenBank/DDBJ whole genome shotgun (WGS) entry which is preliminary data.</text>
</comment>
<keyword evidence="4 10" id="KW-0808">Transferase</keyword>
<evidence type="ECO:0000256" key="1">
    <source>
        <dbReference type="ARBA" id="ARBA00004761"/>
    </source>
</evidence>
<dbReference type="InterPro" id="IPR031322">
    <property type="entry name" value="Shikimate/glucono_kinase"/>
</dbReference>
<keyword evidence="8" id="KW-0311">Gluconate utilization</keyword>
<dbReference type="CDD" id="cd02021">
    <property type="entry name" value="GntK"/>
    <property type="match status" value="1"/>
</dbReference>
<dbReference type="AlphaFoldDB" id="A0A9D2B1F8"/>
<comment type="pathway">
    <text evidence="1">Carbohydrate acid metabolism.</text>
</comment>
<dbReference type="GO" id="GO:0046316">
    <property type="term" value="F:gluconokinase activity"/>
    <property type="evidence" value="ECO:0007669"/>
    <property type="project" value="UniProtKB-EC"/>
</dbReference>
<dbReference type="Proteomes" id="UP000886829">
    <property type="component" value="Unassembled WGS sequence"/>
</dbReference>
<dbReference type="InterPro" id="IPR006001">
    <property type="entry name" value="Therm_gnt_kin"/>
</dbReference>
<evidence type="ECO:0000256" key="5">
    <source>
        <dbReference type="ARBA" id="ARBA00022741"/>
    </source>
</evidence>
<keyword evidence="5 10" id="KW-0547">Nucleotide-binding</keyword>
<comment type="similarity">
    <text evidence="2 10">Belongs to the gluconokinase GntK/GntV family.</text>
</comment>
<evidence type="ECO:0000256" key="7">
    <source>
        <dbReference type="ARBA" id="ARBA00022840"/>
    </source>
</evidence>
<evidence type="ECO:0000256" key="4">
    <source>
        <dbReference type="ARBA" id="ARBA00022679"/>
    </source>
</evidence>
<dbReference type="NCBIfam" id="TIGR01313">
    <property type="entry name" value="therm_gnt_kin"/>
    <property type="match status" value="1"/>
</dbReference>